<dbReference type="PROSITE" id="PS00141">
    <property type="entry name" value="ASP_PROTEASE"/>
    <property type="match status" value="1"/>
</dbReference>
<evidence type="ECO:0000256" key="1">
    <source>
        <dbReference type="ARBA" id="ARBA00007447"/>
    </source>
</evidence>
<evidence type="ECO:0000256" key="8">
    <source>
        <dbReference type="SAM" id="SignalP"/>
    </source>
</evidence>
<dbReference type="Gene3D" id="2.40.70.10">
    <property type="entry name" value="Acid Proteases"/>
    <property type="match status" value="2"/>
</dbReference>
<dbReference type="PROSITE" id="PS51767">
    <property type="entry name" value="PEPTIDASE_A1"/>
    <property type="match status" value="1"/>
</dbReference>
<feature type="domain" description="Peptidase A1" evidence="9">
    <location>
        <begin position="59"/>
        <end position="398"/>
    </location>
</feature>
<dbReference type="Pfam" id="PF00026">
    <property type="entry name" value="Asp"/>
    <property type="match status" value="1"/>
</dbReference>
<evidence type="ECO:0000256" key="7">
    <source>
        <dbReference type="RuleBase" id="RU000454"/>
    </source>
</evidence>
<gene>
    <name evidence="10" type="ORF">GMORB2_1599</name>
</gene>
<dbReference type="PANTHER" id="PTHR47966:SF65">
    <property type="entry name" value="ASPARTIC-TYPE ENDOPEPTIDASE"/>
    <property type="match status" value="1"/>
</dbReference>
<keyword evidence="5 7" id="KW-0378">Hydrolase</keyword>
<dbReference type="GO" id="GO:0006508">
    <property type="term" value="P:proteolysis"/>
    <property type="evidence" value="ECO:0007669"/>
    <property type="project" value="UniProtKB-KW"/>
</dbReference>
<feature type="active site" evidence="6">
    <location>
        <position position="77"/>
    </location>
</feature>
<feature type="active site" evidence="6">
    <location>
        <position position="276"/>
    </location>
</feature>
<dbReference type="PRINTS" id="PR00792">
    <property type="entry name" value="PEPSIN"/>
</dbReference>
<evidence type="ECO:0000313" key="11">
    <source>
        <dbReference type="Proteomes" id="UP000749293"/>
    </source>
</evidence>
<dbReference type="AlphaFoldDB" id="A0A9P5D3G2"/>
<dbReference type="SUPFAM" id="SSF50630">
    <property type="entry name" value="Acid proteases"/>
    <property type="match status" value="1"/>
</dbReference>
<evidence type="ECO:0000256" key="6">
    <source>
        <dbReference type="PIRSR" id="PIRSR601461-1"/>
    </source>
</evidence>
<proteinExistence type="inferred from homology"/>
<evidence type="ECO:0000259" key="9">
    <source>
        <dbReference type="PROSITE" id="PS51767"/>
    </source>
</evidence>
<comment type="similarity">
    <text evidence="1 7">Belongs to the peptidase A1 family.</text>
</comment>
<protein>
    <submittedName>
        <fullName evidence="10">Eukaryotic aspartyl protease</fullName>
    </submittedName>
</protein>
<evidence type="ECO:0000256" key="2">
    <source>
        <dbReference type="ARBA" id="ARBA00022670"/>
    </source>
</evidence>
<feature type="chain" id="PRO_5040269255" evidence="8">
    <location>
        <begin position="22"/>
        <end position="481"/>
    </location>
</feature>
<dbReference type="InterPro" id="IPR033876">
    <property type="entry name" value="SAP-like"/>
</dbReference>
<sequence>MKTWTPAALICLPMLASTSLGSVVQWDIEKRSSGQRLRRRSEKTSHEGVITNEKSQGGYFATISVGTPGQDLVMQLDTASSDIWVPYSGAPICDSDCSYGSCELISINPENSSTYEMVAEDGFEISYADGSSSDGDYFKDSFQIANTVVHNLTMGLGRDTTISYGLVGVGYANNEAAVSTLGELYANLPIAMKRDGLTNSIAFSLWLNDLDASKGNILFGGIDRGKYTGPLKTIDVLPYDGAYTHFLVSLTSIEATSPSGTDILATSNSSLEVILDSGTTLSFLPNDVVQKMWEEVGAEYQSKFDMAVLPCSHREHPGHFSFTFGGSNGPVINVTMDELVVDLTDGNQPKFSSGAYSGELVCEFGIQNYSTGPYVLGDTFLRSAYVVYDLDNNQVGLAATDFNSSTTDIVEFEKSGTEMPGATSATSSSNETSTVLPTATRLAAAKGFQDGDDSNSSTRPIQPIMMALFLAIISLRAMFMA</sequence>
<keyword evidence="3 8" id="KW-0732">Signal</keyword>
<dbReference type="InterPro" id="IPR021109">
    <property type="entry name" value="Peptidase_aspartic_dom_sf"/>
</dbReference>
<dbReference type="EMBL" id="JAANYQ010000011">
    <property type="protein sequence ID" value="KAF4121760.1"/>
    <property type="molecule type" value="Genomic_DNA"/>
</dbReference>
<dbReference type="GeneID" id="55967829"/>
<name>A0A9P5D3G2_9HYPO</name>
<evidence type="ECO:0000313" key="10">
    <source>
        <dbReference type="EMBL" id="KAF4121760.1"/>
    </source>
</evidence>
<accession>A0A9P5D3G2</accession>
<dbReference type="InterPro" id="IPR033121">
    <property type="entry name" value="PEPTIDASE_A1"/>
</dbReference>
<dbReference type="CDD" id="cd05474">
    <property type="entry name" value="SAP_like"/>
    <property type="match status" value="1"/>
</dbReference>
<evidence type="ECO:0000256" key="4">
    <source>
        <dbReference type="ARBA" id="ARBA00022750"/>
    </source>
</evidence>
<evidence type="ECO:0000256" key="5">
    <source>
        <dbReference type="ARBA" id="ARBA00022801"/>
    </source>
</evidence>
<organism evidence="10 11">
    <name type="scientific">Geosmithia morbida</name>
    <dbReference type="NCBI Taxonomy" id="1094350"/>
    <lineage>
        <taxon>Eukaryota</taxon>
        <taxon>Fungi</taxon>
        <taxon>Dikarya</taxon>
        <taxon>Ascomycota</taxon>
        <taxon>Pezizomycotina</taxon>
        <taxon>Sordariomycetes</taxon>
        <taxon>Hypocreomycetidae</taxon>
        <taxon>Hypocreales</taxon>
        <taxon>Bionectriaceae</taxon>
        <taxon>Geosmithia</taxon>
    </lineage>
</organism>
<feature type="signal peptide" evidence="8">
    <location>
        <begin position="1"/>
        <end position="21"/>
    </location>
</feature>
<keyword evidence="2 7" id="KW-0645">Protease</keyword>
<reference evidence="10" key="1">
    <citation type="submission" date="2020-03" db="EMBL/GenBank/DDBJ databases">
        <title>Site-based positive gene gene selection in Geosmithia morbida across the United States reveals a broad range of putative effectors and factors for local host and environmental adapation.</title>
        <authorList>
            <person name="Onufrak A."/>
            <person name="Murdoch R.W."/>
            <person name="Gazis R."/>
            <person name="Huff M."/>
            <person name="Staton M."/>
            <person name="Klingeman W."/>
            <person name="Hadziabdic D."/>
        </authorList>
    </citation>
    <scope>NUCLEOTIDE SEQUENCE</scope>
    <source>
        <strain evidence="10">1262</strain>
    </source>
</reference>
<comment type="caution">
    <text evidence="10">The sequence shown here is derived from an EMBL/GenBank/DDBJ whole genome shotgun (WGS) entry which is preliminary data.</text>
</comment>
<dbReference type="OrthoDB" id="771136at2759"/>
<keyword evidence="11" id="KW-1185">Reference proteome</keyword>
<dbReference type="PANTHER" id="PTHR47966">
    <property type="entry name" value="BETA-SITE APP-CLEAVING ENZYME, ISOFORM A-RELATED"/>
    <property type="match status" value="1"/>
</dbReference>
<dbReference type="GO" id="GO:0004190">
    <property type="term" value="F:aspartic-type endopeptidase activity"/>
    <property type="evidence" value="ECO:0007669"/>
    <property type="project" value="UniProtKB-KW"/>
</dbReference>
<dbReference type="InterPro" id="IPR001969">
    <property type="entry name" value="Aspartic_peptidase_AS"/>
</dbReference>
<keyword evidence="4 7" id="KW-0064">Aspartyl protease</keyword>
<dbReference type="RefSeq" id="XP_035320412.1">
    <property type="nucleotide sequence ID" value="XM_035463581.1"/>
</dbReference>
<dbReference type="Proteomes" id="UP000749293">
    <property type="component" value="Unassembled WGS sequence"/>
</dbReference>
<dbReference type="InterPro" id="IPR001461">
    <property type="entry name" value="Aspartic_peptidase_A1"/>
</dbReference>
<evidence type="ECO:0000256" key="3">
    <source>
        <dbReference type="ARBA" id="ARBA00022729"/>
    </source>
</evidence>